<proteinExistence type="predicted"/>
<dbReference type="Proteomes" id="UP000223363">
    <property type="component" value="Segment"/>
</dbReference>
<evidence type="ECO:0000313" key="2">
    <source>
        <dbReference type="Proteomes" id="UP000223363"/>
    </source>
</evidence>
<protein>
    <submittedName>
        <fullName evidence="1">Uncharacterized protein</fullName>
    </submittedName>
</protein>
<organism evidence="1 2">
    <name type="scientific">Serratia phage vB_SmaM_ 2050HW</name>
    <dbReference type="NCBI Taxonomy" id="2024252"/>
    <lineage>
        <taxon>Viruses</taxon>
        <taxon>Duplodnaviria</taxon>
        <taxon>Heunggongvirae</taxon>
        <taxon>Uroviricota</taxon>
        <taxon>Caudoviricetes</taxon>
        <taxon>Chimalliviridae</taxon>
        <taxon>Moabitevirus</taxon>
        <taxon>Moabitevirus mv2050HW</taxon>
    </lineage>
</organism>
<reference evidence="2" key="1">
    <citation type="submission" date="2017-06" db="EMBL/GenBank/DDBJ databases">
        <authorList>
            <person name="Zhao X."/>
        </authorList>
    </citation>
    <scope>NUCLEOTIDE SEQUENCE [LARGE SCALE GENOMIC DNA]</scope>
</reference>
<evidence type="ECO:0000313" key="1">
    <source>
        <dbReference type="EMBL" id="ATA65675.1"/>
    </source>
</evidence>
<name>A0A289Z813_9CAUD</name>
<dbReference type="EMBL" id="MF285618">
    <property type="protein sequence ID" value="ATA65675.1"/>
    <property type="molecule type" value="Genomic_DNA"/>
</dbReference>
<sequence length="86" mass="9904">MSRESIVSVTLKSEYCDVSEKEFSYYCGEERSLMCVADEIAEWIEECSVMLCPEPDDIQEALENLYLNGSSKMDTLDETEVLFRKV</sequence>
<keyword evidence="2" id="KW-1185">Reference proteome</keyword>
<accession>A0A289Z813</accession>
<gene>
    <name evidence="1" type="ORF">2050HW_00340</name>
</gene>